<gene>
    <name evidence="1" type="ORF">SARC_08754</name>
</gene>
<sequence length="143" mass="16145">MVAKMLLHIFGANTNISSALVAFEGSVELTKLIRARTRADTFANGNELRRQALKELNIEDSETTGHLHFYVSLGRDDRIRDTQTKAACAELTRIWDSKTLTVEPDKGAAVGYIMKDGNYVIYPDTEKIRDVFDAKANKWKDEH</sequence>
<dbReference type="Proteomes" id="UP000054560">
    <property type="component" value="Unassembled WGS sequence"/>
</dbReference>
<reference evidence="1 2" key="1">
    <citation type="submission" date="2011-02" db="EMBL/GenBank/DDBJ databases">
        <title>The Genome Sequence of Sphaeroforma arctica JP610.</title>
        <authorList>
            <consortium name="The Broad Institute Genome Sequencing Platform"/>
            <person name="Russ C."/>
            <person name="Cuomo C."/>
            <person name="Young S.K."/>
            <person name="Zeng Q."/>
            <person name="Gargeya S."/>
            <person name="Alvarado L."/>
            <person name="Berlin A."/>
            <person name="Chapman S.B."/>
            <person name="Chen Z."/>
            <person name="Freedman E."/>
            <person name="Gellesch M."/>
            <person name="Goldberg J."/>
            <person name="Griggs A."/>
            <person name="Gujja S."/>
            <person name="Heilman E."/>
            <person name="Heiman D."/>
            <person name="Howarth C."/>
            <person name="Mehta T."/>
            <person name="Neiman D."/>
            <person name="Pearson M."/>
            <person name="Roberts A."/>
            <person name="Saif S."/>
            <person name="Shea T."/>
            <person name="Shenoy N."/>
            <person name="Sisk P."/>
            <person name="Stolte C."/>
            <person name="Sykes S."/>
            <person name="White J."/>
            <person name="Yandava C."/>
            <person name="Burger G."/>
            <person name="Gray M.W."/>
            <person name="Holland P.W.H."/>
            <person name="King N."/>
            <person name="Lang F.B.F."/>
            <person name="Roger A.J."/>
            <person name="Ruiz-Trillo I."/>
            <person name="Haas B."/>
            <person name="Nusbaum C."/>
            <person name="Birren B."/>
        </authorList>
    </citation>
    <scope>NUCLEOTIDE SEQUENCE [LARGE SCALE GENOMIC DNA]</scope>
    <source>
        <strain evidence="1 2">JP610</strain>
    </source>
</reference>
<dbReference type="EMBL" id="KQ242416">
    <property type="protein sequence ID" value="KNC78827.1"/>
    <property type="molecule type" value="Genomic_DNA"/>
</dbReference>
<proteinExistence type="predicted"/>
<accession>A0A0L0FPU9</accession>
<protein>
    <submittedName>
        <fullName evidence="1">Uncharacterized protein</fullName>
    </submittedName>
</protein>
<dbReference type="AlphaFoldDB" id="A0A0L0FPU9"/>
<dbReference type="RefSeq" id="XP_014152729.1">
    <property type="nucleotide sequence ID" value="XM_014297254.1"/>
</dbReference>
<name>A0A0L0FPU9_9EUKA</name>
<keyword evidence="2" id="KW-1185">Reference proteome</keyword>
<evidence type="ECO:0000313" key="2">
    <source>
        <dbReference type="Proteomes" id="UP000054560"/>
    </source>
</evidence>
<evidence type="ECO:0000313" key="1">
    <source>
        <dbReference type="EMBL" id="KNC78827.1"/>
    </source>
</evidence>
<organism evidence="1 2">
    <name type="scientific">Sphaeroforma arctica JP610</name>
    <dbReference type="NCBI Taxonomy" id="667725"/>
    <lineage>
        <taxon>Eukaryota</taxon>
        <taxon>Ichthyosporea</taxon>
        <taxon>Ichthyophonida</taxon>
        <taxon>Sphaeroforma</taxon>
    </lineage>
</organism>
<dbReference type="GeneID" id="25909258"/>